<organism evidence="6 7">
    <name type="scientific">Tritrichomonas musculus</name>
    <dbReference type="NCBI Taxonomy" id="1915356"/>
    <lineage>
        <taxon>Eukaryota</taxon>
        <taxon>Metamonada</taxon>
        <taxon>Parabasalia</taxon>
        <taxon>Tritrichomonadida</taxon>
        <taxon>Tritrichomonadidae</taxon>
        <taxon>Tritrichomonas</taxon>
    </lineage>
</organism>
<evidence type="ECO:0000256" key="5">
    <source>
        <dbReference type="SAM" id="SignalP"/>
    </source>
</evidence>
<dbReference type="PRINTS" id="PR00301">
    <property type="entry name" value="HEATSHOCK70"/>
</dbReference>
<dbReference type="Proteomes" id="UP001470230">
    <property type="component" value="Unassembled WGS sequence"/>
</dbReference>
<evidence type="ECO:0000313" key="6">
    <source>
        <dbReference type="EMBL" id="KAK8898623.1"/>
    </source>
</evidence>
<feature type="signal peptide" evidence="5">
    <location>
        <begin position="1"/>
        <end position="16"/>
    </location>
</feature>
<keyword evidence="3" id="KW-0143">Chaperone</keyword>
<feature type="chain" id="PRO_5046341999" description="DnaK protein" evidence="5">
    <location>
        <begin position="17"/>
        <end position="847"/>
    </location>
</feature>
<dbReference type="Gene3D" id="3.30.420.40">
    <property type="match status" value="3"/>
</dbReference>
<gene>
    <name evidence="6" type="ORF">M9Y10_000915</name>
</gene>
<keyword evidence="2" id="KW-0067">ATP-binding</keyword>
<feature type="compositionally biased region" description="Basic and acidic residues" evidence="4">
    <location>
        <begin position="809"/>
        <end position="834"/>
    </location>
</feature>
<evidence type="ECO:0000313" key="7">
    <source>
        <dbReference type="Proteomes" id="UP001470230"/>
    </source>
</evidence>
<evidence type="ECO:0000256" key="4">
    <source>
        <dbReference type="SAM" id="MobiDB-lite"/>
    </source>
</evidence>
<feature type="compositionally biased region" description="Basic residues" evidence="4">
    <location>
        <begin position="835"/>
        <end position="847"/>
    </location>
</feature>
<keyword evidence="1" id="KW-0547">Nucleotide-binding</keyword>
<dbReference type="InterPro" id="IPR043129">
    <property type="entry name" value="ATPase_NBD"/>
</dbReference>
<keyword evidence="5" id="KW-0732">Signal</keyword>
<keyword evidence="7" id="KW-1185">Reference proteome</keyword>
<comment type="caution">
    <text evidence="6">The sequence shown here is derived from an EMBL/GenBank/DDBJ whole genome shotgun (WGS) entry which is preliminary data.</text>
</comment>
<feature type="compositionally biased region" description="Low complexity" evidence="4">
    <location>
        <begin position="766"/>
        <end position="777"/>
    </location>
</feature>
<dbReference type="InterPro" id="IPR013126">
    <property type="entry name" value="Hsp_70_fam"/>
</dbReference>
<sequence>MLILYLSILTSSAIYAFDFGTQNVRIAYGVPGKAIEILPDNQGSRATPNYLAYSLNEQSSNISSAEWFVGQDAQRIIHKNLSHGVRNPFYFLASLADKENLFFQNIHPVTASSVAFSLLLNKFSKGQDKLIVAVPAVFSPQARHALIESLKTINITSVQLIDSNSAVASIYAVERLKKVSFSEDDSVTSKSIVFIDIGAIQAEVSFWNFTQIGNVMKIQLIDYCYSDEIGGDIIDDLLIKYITDRLPRTPTRAEMTTVLRSMKKAKERLASGSNQFIDLSEDFQQQMELSNDIINNLSQPLLHKLENLIKQIANNNNYNPDEIELIGGSTRLPSFQKVIQDAFPNYTLHRSLNSDEAIALGAAYYSSLQTGTIAGSRLEIIKPTIYGLNFETDGKNFELYKTGDISERKSMKMRKFKDFNFTMKVTKEKFDENGDSQNINNLHLISKLYNEVPEDFTHVRIRGLTNLTRSITKQLAKDTRPFIRFTFGLSQVYDCLDYISSALTANITVNVTIEGQVAQTNSSTSNWALSTKSTLNAPVFGYNETSHDEFMKQFTEAEIERKNHAKATHKIEAFIIDLTDKIEYDTDFQEVTIEEERSEIRDILSREREAIEFSGSRVHSTDLEKRFEKLREKLKEPLLRFKEYKARPAEIARLNKTIQKAEKALLNATTDNETIEDFKDFLNKTKNMISDAIQQKPLEKPTILASRLKERERNLQRMIPDLRRPARKKKPAKVTISTDPNSPDYDPELLKKYGINIQASDNSTNATTTVNVTSAANETDTANSTKTEPEKEQKRNKPAYDNGGGIQLLKDDDDKKKKLTPEEKKQMREKAKRERLQRKNKNKSNEL</sequence>
<dbReference type="PANTHER" id="PTHR45639">
    <property type="entry name" value="HSC70CB, ISOFORM G-RELATED"/>
    <property type="match status" value="1"/>
</dbReference>
<accession>A0ABR2L6E1</accession>
<dbReference type="Pfam" id="PF00012">
    <property type="entry name" value="HSP70"/>
    <property type="match status" value="1"/>
</dbReference>
<dbReference type="PANTHER" id="PTHR45639:SF3">
    <property type="entry name" value="HYPOXIA UP-REGULATED PROTEIN 1"/>
    <property type="match status" value="1"/>
</dbReference>
<proteinExistence type="predicted"/>
<dbReference type="SUPFAM" id="SSF53067">
    <property type="entry name" value="Actin-like ATPase domain"/>
    <property type="match status" value="2"/>
</dbReference>
<reference evidence="6 7" key="1">
    <citation type="submission" date="2024-04" db="EMBL/GenBank/DDBJ databases">
        <title>Tritrichomonas musculus Genome.</title>
        <authorList>
            <person name="Alves-Ferreira E."/>
            <person name="Grigg M."/>
            <person name="Lorenzi H."/>
            <person name="Galac M."/>
        </authorList>
    </citation>
    <scope>NUCLEOTIDE SEQUENCE [LARGE SCALE GENOMIC DNA]</scope>
    <source>
        <strain evidence="6 7">EAF2021</strain>
    </source>
</reference>
<feature type="region of interest" description="Disordered" evidence="4">
    <location>
        <begin position="766"/>
        <end position="847"/>
    </location>
</feature>
<name>A0ABR2L6E1_9EUKA</name>
<dbReference type="EMBL" id="JAPFFF010000001">
    <property type="protein sequence ID" value="KAK8898623.1"/>
    <property type="molecule type" value="Genomic_DNA"/>
</dbReference>
<evidence type="ECO:0000256" key="3">
    <source>
        <dbReference type="ARBA" id="ARBA00023186"/>
    </source>
</evidence>
<evidence type="ECO:0000256" key="1">
    <source>
        <dbReference type="ARBA" id="ARBA00022741"/>
    </source>
</evidence>
<feature type="region of interest" description="Disordered" evidence="4">
    <location>
        <begin position="720"/>
        <end position="747"/>
    </location>
</feature>
<evidence type="ECO:0008006" key="8">
    <source>
        <dbReference type="Google" id="ProtNLM"/>
    </source>
</evidence>
<protein>
    <recommendedName>
        <fullName evidence="8">DnaK protein</fullName>
    </recommendedName>
</protein>
<evidence type="ECO:0000256" key="2">
    <source>
        <dbReference type="ARBA" id="ARBA00022840"/>
    </source>
</evidence>
<dbReference type="Gene3D" id="3.90.640.10">
    <property type="entry name" value="Actin, Chain A, domain 4"/>
    <property type="match status" value="1"/>
</dbReference>